<reference evidence="1 2" key="1">
    <citation type="submission" date="2020-08" db="EMBL/GenBank/DDBJ databases">
        <title>Genomic Encyclopedia of Type Strains, Phase IV (KMG-IV): sequencing the most valuable type-strain genomes for metagenomic binning, comparative biology and taxonomic classification.</title>
        <authorList>
            <person name="Goeker M."/>
        </authorList>
    </citation>
    <scope>NUCLEOTIDE SEQUENCE [LARGE SCALE GENOMIC DNA]</scope>
    <source>
        <strain evidence="1 2">YC6886</strain>
    </source>
</reference>
<name>A0A840VI67_9BACT</name>
<organism evidence="1 2">
    <name type="scientific">Haloferula luteola</name>
    <dbReference type="NCBI Taxonomy" id="595692"/>
    <lineage>
        <taxon>Bacteria</taxon>
        <taxon>Pseudomonadati</taxon>
        <taxon>Verrucomicrobiota</taxon>
        <taxon>Verrucomicrobiia</taxon>
        <taxon>Verrucomicrobiales</taxon>
        <taxon>Verrucomicrobiaceae</taxon>
        <taxon>Haloferula</taxon>
    </lineage>
</organism>
<protein>
    <submittedName>
        <fullName evidence="1">Uncharacterized protein</fullName>
    </submittedName>
</protein>
<sequence>MSTKPDDETLALWIEDELDEVQSREIDAWAKTEPEWWAHREAARESKAWFAKASPLIQDAPYGEFFNARILREIQQEAGVSSPATVAPAPSVRRPIHWLVPATAAAGIALGFWAGRGSSPTPDLPAPPMAALTPVIYTPESGVDAEWVAVENATVIILDGVSAIPDSWELPETAVRDQPLLPIAHAP</sequence>
<evidence type="ECO:0000313" key="2">
    <source>
        <dbReference type="Proteomes" id="UP000557717"/>
    </source>
</evidence>
<keyword evidence="2" id="KW-1185">Reference proteome</keyword>
<comment type="caution">
    <text evidence="1">The sequence shown here is derived from an EMBL/GenBank/DDBJ whole genome shotgun (WGS) entry which is preliminary data.</text>
</comment>
<proteinExistence type="predicted"/>
<accession>A0A840VI67</accession>
<dbReference type="RefSeq" id="WP_184021530.1">
    <property type="nucleotide sequence ID" value="NZ_JACHFD010000028.1"/>
</dbReference>
<dbReference type="AlphaFoldDB" id="A0A840VI67"/>
<evidence type="ECO:0000313" key="1">
    <source>
        <dbReference type="EMBL" id="MBB5353530.1"/>
    </source>
</evidence>
<dbReference type="Proteomes" id="UP000557717">
    <property type="component" value="Unassembled WGS sequence"/>
</dbReference>
<dbReference type="EMBL" id="JACHFD010000028">
    <property type="protein sequence ID" value="MBB5353530.1"/>
    <property type="molecule type" value="Genomic_DNA"/>
</dbReference>
<gene>
    <name evidence="1" type="ORF">HNR46_003791</name>
</gene>